<name>A0A645AGH4_9ZZZZ</name>
<protein>
    <submittedName>
        <fullName evidence="2">Uncharacterized protein</fullName>
    </submittedName>
</protein>
<organism evidence="2">
    <name type="scientific">bioreactor metagenome</name>
    <dbReference type="NCBI Taxonomy" id="1076179"/>
    <lineage>
        <taxon>unclassified sequences</taxon>
        <taxon>metagenomes</taxon>
        <taxon>ecological metagenomes</taxon>
    </lineage>
</organism>
<gene>
    <name evidence="2" type="ORF">SDC9_98873</name>
</gene>
<dbReference type="AlphaFoldDB" id="A0A645AGH4"/>
<proteinExistence type="predicted"/>
<comment type="caution">
    <text evidence="2">The sequence shown here is derived from an EMBL/GenBank/DDBJ whole genome shotgun (WGS) entry which is preliminary data.</text>
</comment>
<accession>A0A645AGH4</accession>
<evidence type="ECO:0000256" key="1">
    <source>
        <dbReference type="SAM" id="MobiDB-lite"/>
    </source>
</evidence>
<feature type="region of interest" description="Disordered" evidence="1">
    <location>
        <begin position="1"/>
        <end position="25"/>
    </location>
</feature>
<sequence>MSDPGERVRNLRTHQPKSSREAGFDFTVEHHADEGRLESGLCKLHKRLARKQLLKARDGVNARKLEFQKLRGKQESCLGLPKQESCHSRDEQDGQRQYEKLIDKPRDCRKGAHVR</sequence>
<feature type="compositionally biased region" description="Basic and acidic residues" evidence="1">
    <location>
        <begin position="84"/>
        <end position="115"/>
    </location>
</feature>
<feature type="region of interest" description="Disordered" evidence="1">
    <location>
        <begin position="81"/>
        <end position="115"/>
    </location>
</feature>
<evidence type="ECO:0000313" key="2">
    <source>
        <dbReference type="EMBL" id="MPM52117.1"/>
    </source>
</evidence>
<dbReference type="EMBL" id="VSSQ01013719">
    <property type="protein sequence ID" value="MPM52117.1"/>
    <property type="molecule type" value="Genomic_DNA"/>
</dbReference>
<reference evidence="2" key="1">
    <citation type="submission" date="2019-08" db="EMBL/GenBank/DDBJ databases">
        <authorList>
            <person name="Kucharzyk K."/>
            <person name="Murdoch R.W."/>
            <person name="Higgins S."/>
            <person name="Loffler F."/>
        </authorList>
    </citation>
    <scope>NUCLEOTIDE SEQUENCE</scope>
</reference>